<dbReference type="Proteomes" id="UP000037122">
    <property type="component" value="Unassembled WGS sequence"/>
</dbReference>
<evidence type="ECO:0000256" key="11">
    <source>
        <dbReference type="PIRSR" id="PIRSR038994-3"/>
    </source>
</evidence>
<dbReference type="AlphaFoldDB" id="A0A0L0P785"/>
<protein>
    <recommendedName>
        <fullName evidence="3 8">N-acetylglucosamine-6-phosphate deacetylase</fullName>
        <ecNumber evidence="2 8">3.5.1.25</ecNumber>
    </recommendedName>
</protein>
<dbReference type="VEuPathDB" id="FungiDB:B9J08_003838"/>
<dbReference type="PANTHER" id="PTHR11113">
    <property type="entry name" value="N-ACETYLGLUCOSAMINE-6-PHOSPHATE DEACETYLASE"/>
    <property type="match status" value="1"/>
</dbReference>
<evidence type="ECO:0000256" key="4">
    <source>
        <dbReference type="ARBA" id="ARBA00022723"/>
    </source>
</evidence>
<evidence type="ECO:0000256" key="1">
    <source>
        <dbReference type="ARBA" id="ARBA00010716"/>
    </source>
</evidence>
<evidence type="ECO:0000256" key="9">
    <source>
        <dbReference type="PIRSR" id="PIRSR038994-1"/>
    </source>
</evidence>
<feature type="binding site" evidence="10">
    <location>
        <position position="240"/>
    </location>
    <ligand>
        <name>substrate</name>
    </ligand>
</feature>
<dbReference type="EC" id="3.5.1.25" evidence="2 8"/>
<comment type="similarity">
    <text evidence="1 8">Belongs to the metallo-dependent hydrolases superfamily. NagA family.</text>
</comment>
<dbReference type="GO" id="GO:0046872">
    <property type="term" value="F:metal ion binding"/>
    <property type="evidence" value="ECO:0007669"/>
    <property type="project" value="UniProtKB-KW"/>
</dbReference>
<dbReference type="GO" id="GO:0008448">
    <property type="term" value="F:N-acetylglucosamine-6-phosphate deacetylase activity"/>
    <property type="evidence" value="ECO:0007669"/>
    <property type="project" value="UniProtKB-UniRule"/>
</dbReference>
<evidence type="ECO:0000313" key="13">
    <source>
        <dbReference type="EMBL" id="KNE02080.1"/>
    </source>
</evidence>
<evidence type="ECO:0000259" key="12">
    <source>
        <dbReference type="Pfam" id="PF01979"/>
    </source>
</evidence>
<evidence type="ECO:0000256" key="5">
    <source>
        <dbReference type="ARBA" id="ARBA00022801"/>
    </source>
</evidence>
<keyword evidence="4 11" id="KW-0479">Metal-binding</keyword>
<feature type="binding site" evidence="11">
    <location>
        <position position="229"/>
    </location>
    <ligand>
        <name>Zn(2+)</name>
        <dbReference type="ChEBI" id="CHEBI:29105"/>
    </ligand>
</feature>
<feature type="binding site" evidence="10">
    <location>
        <position position="150"/>
    </location>
    <ligand>
        <name>substrate</name>
    </ligand>
</feature>
<dbReference type="Pfam" id="PF01979">
    <property type="entry name" value="Amidohydro_1"/>
    <property type="match status" value="1"/>
</dbReference>
<dbReference type="PIRSF" id="PIRSF038994">
    <property type="entry name" value="NagA"/>
    <property type="match status" value="1"/>
</dbReference>
<keyword evidence="5 8" id="KW-0378">Hydrolase</keyword>
<dbReference type="VEuPathDB" id="FungiDB:CJJ07_002648"/>
<dbReference type="InterPro" id="IPR006680">
    <property type="entry name" value="Amidohydro-rel"/>
</dbReference>
<dbReference type="FunFam" id="3.20.20.140:FF:000113">
    <property type="entry name" value="N-acetylglucosamine-6-phosphate deacetylase"/>
    <property type="match status" value="1"/>
</dbReference>
<comment type="cofactor">
    <cofactor evidence="11">
        <name>a divalent metal cation</name>
        <dbReference type="ChEBI" id="CHEBI:60240"/>
    </cofactor>
    <text evidence="11">Binds 1 divalent metal cation per subunit.</text>
</comment>
<dbReference type="PANTHER" id="PTHR11113:SF14">
    <property type="entry name" value="N-ACETYLGLUCOSAMINE-6-PHOSPHATE DEACETYLASE"/>
    <property type="match status" value="1"/>
</dbReference>
<feature type="domain" description="Amidohydrolase-related" evidence="12">
    <location>
        <begin position="51"/>
        <end position="396"/>
    </location>
</feature>
<evidence type="ECO:0000256" key="7">
    <source>
        <dbReference type="ARBA" id="ARBA00047647"/>
    </source>
</evidence>
<dbReference type="InterPro" id="IPR003764">
    <property type="entry name" value="GlcNAc_6-P_deAcase"/>
</dbReference>
<dbReference type="Gene3D" id="3.20.20.140">
    <property type="entry name" value="Metal-dependent hydrolases"/>
    <property type="match status" value="1"/>
</dbReference>
<proteinExistence type="inferred from homology"/>
<dbReference type="SUPFAM" id="SSF51338">
    <property type="entry name" value="Composite domain of metallo-dependent hydrolases"/>
    <property type="match status" value="1"/>
</dbReference>
<dbReference type="CDD" id="cd00854">
    <property type="entry name" value="NagA"/>
    <property type="match status" value="1"/>
</dbReference>
<feature type="binding site" evidence="10">
    <location>
        <begin position="324"/>
        <end position="326"/>
    </location>
    <ligand>
        <name>substrate</name>
    </ligand>
</feature>
<reference evidence="14" key="1">
    <citation type="journal article" date="2015" name="BMC Genomics">
        <title>Draft genome of a commonly misdiagnosed multidrug resistant pathogen Candida auris.</title>
        <authorList>
            <person name="Chatterjee S."/>
            <person name="Alampalli S.V."/>
            <person name="Nageshan R.K."/>
            <person name="Chettiar S.T."/>
            <person name="Joshi S."/>
            <person name="Tatu U.S."/>
        </authorList>
    </citation>
    <scope>NUCLEOTIDE SEQUENCE [LARGE SCALE GENOMIC DNA]</scope>
    <source>
        <strain evidence="14">6684</strain>
    </source>
</reference>
<dbReference type="VEuPathDB" id="FungiDB:QG37_00760"/>
<dbReference type="VEuPathDB" id="FungiDB:CJI97_003911"/>
<evidence type="ECO:0000256" key="8">
    <source>
        <dbReference type="PIRNR" id="PIRNR038994"/>
    </source>
</evidence>
<dbReference type="InterPro" id="IPR011059">
    <property type="entry name" value="Metal-dep_hydrolase_composite"/>
</dbReference>
<dbReference type="Gene3D" id="2.30.40.10">
    <property type="entry name" value="Urease, subunit C, domain 1"/>
    <property type="match status" value="1"/>
</dbReference>
<name>A0A0L0P785_CANAR</name>
<evidence type="ECO:0000313" key="14">
    <source>
        <dbReference type="Proteomes" id="UP000037122"/>
    </source>
</evidence>
<evidence type="ECO:0000256" key="6">
    <source>
        <dbReference type="ARBA" id="ARBA00023277"/>
    </source>
</evidence>
<feature type="active site" description="Proton donor/acceptor" evidence="9">
    <location>
        <position position="290"/>
    </location>
</feature>
<evidence type="ECO:0000256" key="3">
    <source>
        <dbReference type="ARBA" id="ARBA00018029"/>
    </source>
</evidence>
<feature type="binding site" evidence="11">
    <location>
        <position position="139"/>
    </location>
    <ligand>
        <name>Zn(2+)</name>
        <dbReference type="ChEBI" id="CHEBI:29105"/>
    </ligand>
</feature>
<dbReference type="NCBIfam" id="TIGR00221">
    <property type="entry name" value="nagA"/>
    <property type="match status" value="1"/>
</dbReference>
<dbReference type="GO" id="GO:0006046">
    <property type="term" value="P:N-acetylglucosamine catabolic process"/>
    <property type="evidence" value="ECO:0007669"/>
    <property type="project" value="TreeGrafter"/>
</dbReference>
<dbReference type="VEuPathDB" id="FungiDB:CJI96_0002369"/>
<dbReference type="EMBL" id="LGST01000006">
    <property type="protein sequence ID" value="KNE02080.1"/>
    <property type="molecule type" value="Genomic_DNA"/>
</dbReference>
<accession>A0A0L0P785</accession>
<sequence length="408" mass="44101">MLLQFTNCHLCDHGIITHNTDLFVDTETGKIVAPPKNKKVLVKKVDLGGHILAPGYIDIQNNGIYGLNFSNLKEDSLADEIARFKAFYRDAMAKYMRTGVTSMCPTVTSNFPGTYEKVLPVYKKTRSESMCDSLGAHCEGPFISPAKKGCHPVETFTDATKEGGLARVYGQQNLLENVAIVTAAPEIPGVLDAIPELTENDVIFSVGHTSADYKTSLEAVHKGASMITHLYNAMPQPHHRDVGVVGLVTSPSTGMDSPYFGIICDGVHVAPSMCVLAYRANPDKCVLTTDAMHLIGLPDGTYKWDQQKIVKKGPRLYLEGTTTLAGAATTLAECVRNLVQWANISLAQAVKTVTNNAADSLNVSNEKGYLKVGCDADLVVLDNEGYIKTVYKCGQAVPSIDERVSASL</sequence>
<evidence type="ECO:0000256" key="2">
    <source>
        <dbReference type="ARBA" id="ARBA00011899"/>
    </source>
</evidence>
<dbReference type="VEuPathDB" id="FungiDB:CJJ09_000270"/>
<dbReference type="SUPFAM" id="SSF51556">
    <property type="entry name" value="Metallo-dependent hydrolases"/>
    <property type="match status" value="1"/>
</dbReference>
<feature type="binding site" evidence="11">
    <location>
        <position position="208"/>
    </location>
    <ligand>
        <name>Zn(2+)</name>
        <dbReference type="ChEBI" id="CHEBI:29105"/>
    </ligand>
</feature>
<gene>
    <name evidence="13" type="ORF">QG37_00760</name>
</gene>
<keyword evidence="6 8" id="KW-0119">Carbohydrate metabolism</keyword>
<comment type="caution">
    <text evidence="13">The sequence shown here is derived from an EMBL/GenBank/DDBJ whole genome shotgun (WGS) entry which is preliminary data.</text>
</comment>
<dbReference type="InterPro" id="IPR032466">
    <property type="entry name" value="Metal_Hydrolase"/>
</dbReference>
<evidence type="ECO:0000256" key="10">
    <source>
        <dbReference type="PIRSR" id="PIRSR038994-2"/>
    </source>
</evidence>
<organism evidence="13 14">
    <name type="scientific">Candidozyma auris</name>
    <name type="common">Yeast</name>
    <name type="synonym">Candida auris</name>
    <dbReference type="NCBI Taxonomy" id="498019"/>
    <lineage>
        <taxon>Eukaryota</taxon>
        <taxon>Fungi</taxon>
        <taxon>Dikarya</taxon>
        <taxon>Ascomycota</taxon>
        <taxon>Saccharomycotina</taxon>
        <taxon>Pichiomycetes</taxon>
        <taxon>Metschnikowiaceae</taxon>
        <taxon>Candidozyma</taxon>
    </lineage>
</organism>
<comment type="catalytic activity">
    <reaction evidence="7 8">
        <text>N-acetyl-D-glucosamine 6-phosphate + H2O = D-glucosamine 6-phosphate + acetate</text>
        <dbReference type="Rhea" id="RHEA:22936"/>
        <dbReference type="ChEBI" id="CHEBI:15377"/>
        <dbReference type="ChEBI" id="CHEBI:30089"/>
        <dbReference type="ChEBI" id="CHEBI:57513"/>
        <dbReference type="ChEBI" id="CHEBI:58725"/>
        <dbReference type="EC" id="3.5.1.25"/>
    </reaction>
</comment>
<feature type="binding site" evidence="10">
    <location>
        <begin position="232"/>
        <end position="233"/>
    </location>
    <ligand>
        <name>substrate</name>
    </ligand>
</feature>
<feature type="binding site" evidence="10">
    <location>
        <position position="268"/>
    </location>
    <ligand>
        <name>substrate</name>
    </ligand>
</feature>